<dbReference type="AlphaFoldDB" id="A0A382M469"/>
<protein>
    <submittedName>
        <fullName evidence="1">Uncharacterized protein</fullName>
    </submittedName>
</protein>
<evidence type="ECO:0000313" key="1">
    <source>
        <dbReference type="EMBL" id="SVC43408.1"/>
    </source>
</evidence>
<feature type="non-terminal residue" evidence="1">
    <location>
        <position position="25"/>
    </location>
</feature>
<proteinExistence type="predicted"/>
<accession>A0A382M469</accession>
<gene>
    <name evidence="1" type="ORF">METZ01_LOCUS296262</name>
</gene>
<organism evidence="1">
    <name type="scientific">marine metagenome</name>
    <dbReference type="NCBI Taxonomy" id="408172"/>
    <lineage>
        <taxon>unclassified sequences</taxon>
        <taxon>metagenomes</taxon>
        <taxon>ecological metagenomes</taxon>
    </lineage>
</organism>
<name>A0A382M469_9ZZZZ</name>
<sequence length="25" mass="2884">DKRSSAISCKYYSREDNTGTSWCII</sequence>
<feature type="non-terminal residue" evidence="1">
    <location>
        <position position="1"/>
    </location>
</feature>
<reference evidence="1" key="1">
    <citation type="submission" date="2018-05" db="EMBL/GenBank/DDBJ databases">
        <authorList>
            <person name="Lanie J.A."/>
            <person name="Ng W.-L."/>
            <person name="Kazmierczak K.M."/>
            <person name="Andrzejewski T.M."/>
            <person name="Davidsen T.M."/>
            <person name="Wayne K.J."/>
            <person name="Tettelin H."/>
            <person name="Glass J.I."/>
            <person name="Rusch D."/>
            <person name="Podicherti R."/>
            <person name="Tsui H.-C.T."/>
            <person name="Winkler M.E."/>
        </authorList>
    </citation>
    <scope>NUCLEOTIDE SEQUENCE</scope>
</reference>
<dbReference type="EMBL" id="UINC01090993">
    <property type="protein sequence ID" value="SVC43408.1"/>
    <property type="molecule type" value="Genomic_DNA"/>
</dbReference>